<evidence type="ECO:0000256" key="1">
    <source>
        <dbReference type="SAM" id="MobiDB-lite"/>
    </source>
</evidence>
<dbReference type="FunCoup" id="G0MXL6">
    <property type="interactions" value="1049"/>
</dbReference>
<keyword evidence="2" id="KW-1133">Transmembrane helix</keyword>
<reference evidence="5" key="1">
    <citation type="submission" date="2011-07" db="EMBL/GenBank/DDBJ databases">
        <authorList>
            <consortium name="Caenorhabditis brenneri Sequencing and Analysis Consortium"/>
            <person name="Wilson R.K."/>
        </authorList>
    </citation>
    <scope>NUCLEOTIDE SEQUENCE [LARGE SCALE GENOMIC DNA]</scope>
    <source>
        <strain evidence="5">PB2801</strain>
    </source>
</reference>
<dbReference type="AlphaFoldDB" id="G0MXL6"/>
<feature type="transmembrane region" description="Helical" evidence="2">
    <location>
        <begin position="291"/>
        <end position="312"/>
    </location>
</feature>
<accession>G0MXL6</accession>
<proteinExistence type="predicted"/>
<feature type="signal peptide" evidence="3">
    <location>
        <begin position="1"/>
        <end position="18"/>
    </location>
</feature>
<evidence type="ECO:0000313" key="4">
    <source>
        <dbReference type="EMBL" id="EGT47149.1"/>
    </source>
</evidence>
<evidence type="ECO:0000256" key="3">
    <source>
        <dbReference type="SAM" id="SignalP"/>
    </source>
</evidence>
<dbReference type="eggNOG" id="ENOG502THZG">
    <property type="taxonomic scope" value="Eukaryota"/>
</dbReference>
<feature type="compositionally biased region" description="Polar residues" evidence="1">
    <location>
        <begin position="499"/>
        <end position="511"/>
    </location>
</feature>
<feature type="compositionally biased region" description="Basic and acidic residues" evidence="1">
    <location>
        <begin position="463"/>
        <end position="472"/>
    </location>
</feature>
<feature type="compositionally biased region" description="Basic residues" evidence="1">
    <location>
        <begin position="532"/>
        <end position="551"/>
    </location>
</feature>
<evidence type="ECO:0000313" key="5">
    <source>
        <dbReference type="Proteomes" id="UP000008068"/>
    </source>
</evidence>
<name>G0MXL6_CAEBE</name>
<organism evidence="5">
    <name type="scientific">Caenorhabditis brenneri</name>
    <name type="common">Nematode worm</name>
    <dbReference type="NCBI Taxonomy" id="135651"/>
    <lineage>
        <taxon>Eukaryota</taxon>
        <taxon>Metazoa</taxon>
        <taxon>Ecdysozoa</taxon>
        <taxon>Nematoda</taxon>
        <taxon>Chromadorea</taxon>
        <taxon>Rhabditida</taxon>
        <taxon>Rhabditina</taxon>
        <taxon>Rhabditomorpha</taxon>
        <taxon>Rhabditoidea</taxon>
        <taxon>Rhabditidae</taxon>
        <taxon>Peloderinae</taxon>
        <taxon>Caenorhabditis</taxon>
    </lineage>
</organism>
<evidence type="ECO:0000256" key="2">
    <source>
        <dbReference type="SAM" id="Phobius"/>
    </source>
</evidence>
<protein>
    <submittedName>
        <fullName evidence="4">Uncharacterized protein</fullName>
    </submittedName>
</protein>
<dbReference type="InParanoid" id="G0MXL6"/>
<gene>
    <name evidence="4" type="ORF">CAEBREN_29850</name>
</gene>
<feature type="chain" id="PRO_5003404263" evidence="3">
    <location>
        <begin position="19"/>
        <end position="551"/>
    </location>
</feature>
<feature type="region of interest" description="Disordered" evidence="1">
    <location>
        <begin position="431"/>
        <end position="551"/>
    </location>
</feature>
<dbReference type="OrthoDB" id="5806925at2759"/>
<keyword evidence="2" id="KW-0812">Transmembrane</keyword>
<dbReference type="HOGENOM" id="CLU_494520_0_0_1"/>
<dbReference type="Proteomes" id="UP000008068">
    <property type="component" value="Unassembled WGS sequence"/>
</dbReference>
<dbReference type="EMBL" id="GL379819">
    <property type="protein sequence ID" value="EGT47149.1"/>
    <property type="molecule type" value="Genomic_DNA"/>
</dbReference>
<keyword evidence="5" id="KW-1185">Reference proteome</keyword>
<keyword evidence="2" id="KW-0472">Membrane</keyword>
<sequence length="551" mass="63150">MIFWILSVLFIIFQSASNSNVKDFIEIKISHNNSIKNGVDLSVSKFNKSNECHTASKWMEERDQRGKGSIVCRIRTNHSNCYCSLRIGNCFDFNEVMEVIYMMPRDKFNSAVPRCAFNGSESMKDINSRIPFILNLLHKNSLMLSERLYQHNDEPSDSPFEDSCKTENKTIPLKKIDKLENREEVAVEVTKCDTDFRLDFFSRGTYNLYDKGPAILRIREKLLEQIRICENSTSEKHGCELDLGKKKVKDKLDIFLQFAKSNVKIISDPRIGRHASLDYFNWPLIEGRGSVSGIILTWIIALFLIISFSVVIRSSCSDESIEERKPLNTHKFKLMDIEKKLKKELSGKHPDKSGITFLAKLDLEKALKSDKRRQQRRKGAVFKSIQMITPKEESDLESMNRRSLGLLNLQQTQQDLTEYIGTAIEIPKPAKQNSIVSGPNPAAPTTKPEKSVLSKTDQGTFVNKEKSDEVIRLRSIQKTQSPTPEQDAMPIVPPKVVPTPQSNTPLGQQFTESKRTRRKRSTSKSVTPGKVNQKRSKMKPKDKKHWYNLWN</sequence>
<keyword evidence="3" id="KW-0732">Signal</keyword>